<dbReference type="RefSeq" id="WP_367724931.1">
    <property type="nucleotide sequence ID" value="NZ_JBFOCH010000028.1"/>
</dbReference>
<dbReference type="EMBL" id="JBFOCI010000005">
    <property type="protein sequence ID" value="MEW9807748.1"/>
    <property type="molecule type" value="Genomic_DNA"/>
</dbReference>
<feature type="transmembrane region" description="Helical" evidence="6">
    <location>
        <begin position="22"/>
        <end position="44"/>
    </location>
</feature>
<feature type="transmembrane region" description="Helical" evidence="6">
    <location>
        <begin position="114"/>
        <end position="133"/>
    </location>
</feature>
<evidence type="ECO:0000256" key="5">
    <source>
        <dbReference type="ARBA" id="ARBA00023136"/>
    </source>
</evidence>
<feature type="transmembrane region" description="Helical" evidence="6">
    <location>
        <begin position="50"/>
        <end position="68"/>
    </location>
</feature>
<feature type="domain" description="EamA" evidence="7">
    <location>
        <begin position="168"/>
        <end position="293"/>
    </location>
</feature>
<sequence>MSDRAVPPLPPAAQASRSEERLGFLLVFLSALFWSFGGTIARFIETPDSWTVIFWRSIWAAVFLFGYMMLRDGLRGTLALFRGMGLPGVAVAVCFATASSSFVVAISYTTVANVVLMQAGVPLIAALLAFIFFRERVAPATWVAIFAVICGVAVMVSDSFDGAVSPVGDGLALLIAFAFSTATVITRRFAHVRMTPATCLGTIIAALFAASQASGFAVSTHDMAWLFTFGALNLGLGLACFASGARHIAAAFAALLGTFETLLGPVWVWLVHGEVPSTRTLVGGAVIFAALLIHIGLEFQRMSRPQRPGVTGLPTPN</sequence>
<keyword evidence="5 6" id="KW-0472">Membrane</keyword>
<accession>A0ABV3R3C1</accession>
<name>A0ABV3R3C1_9HYPH</name>
<dbReference type="SUPFAM" id="SSF103481">
    <property type="entry name" value="Multidrug resistance efflux transporter EmrE"/>
    <property type="match status" value="2"/>
</dbReference>
<feature type="transmembrane region" description="Helical" evidence="6">
    <location>
        <begin position="140"/>
        <end position="157"/>
    </location>
</feature>
<evidence type="ECO:0000256" key="6">
    <source>
        <dbReference type="SAM" id="Phobius"/>
    </source>
</evidence>
<feature type="transmembrane region" description="Helical" evidence="6">
    <location>
        <begin position="280"/>
        <end position="297"/>
    </location>
</feature>
<dbReference type="PANTHER" id="PTHR42920">
    <property type="entry name" value="OS03G0707200 PROTEIN-RELATED"/>
    <property type="match status" value="1"/>
</dbReference>
<dbReference type="InterPro" id="IPR037185">
    <property type="entry name" value="EmrE-like"/>
</dbReference>
<feature type="transmembrane region" description="Helical" evidence="6">
    <location>
        <begin position="223"/>
        <end position="241"/>
    </location>
</feature>
<protein>
    <submittedName>
        <fullName evidence="8">DMT family transporter</fullName>
    </submittedName>
</protein>
<evidence type="ECO:0000256" key="4">
    <source>
        <dbReference type="ARBA" id="ARBA00022989"/>
    </source>
</evidence>
<keyword evidence="2" id="KW-1003">Cell membrane</keyword>
<evidence type="ECO:0000256" key="1">
    <source>
        <dbReference type="ARBA" id="ARBA00004651"/>
    </source>
</evidence>
<dbReference type="InterPro" id="IPR000620">
    <property type="entry name" value="EamA_dom"/>
</dbReference>
<gene>
    <name evidence="8" type="ORF">ABUE31_17295</name>
</gene>
<dbReference type="InterPro" id="IPR051258">
    <property type="entry name" value="Diverse_Substrate_Transporter"/>
</dbReference>
<feature type="domain" description="EamA" evidence="7">
    <location>
        <begin position="22"/>
        <end position="156"/>
    </location>
</feature>
<comment type="caution">
    <text evidence="8">The sequence shown here is derived from an EMBL/GenBank/DDBJ whole genome shotgun (WGS) entry which is preliminary data.</text>
</comment>
<keyword evidence="4 6" id="KW-1133">Transmembrane helix</keyword>
<proteinExistence type="predicted"/>
<reference evidence="8 9" key="1">
    <citation type="submission" date="2024-06" db="EMBL/GenBank/DDBJ databases">
        <authorList>
            <person name="Tuo L."/>
        </authorList>
    </citation>
    <scope>NUCLEOTIDE SEQUENCE [LARGE SCALE GENOMIC DNA]</scope>
    <source>
        <strain evidence="8 9">ZMM04-5</strain>
    </source>
</reference>
<dbReference type="Proteomes" id="UP001556196">
    <property type="component" value="Unassembled WGS sequence"/>
</dbReference>
<evidence type="ECO:0000259" key="7">
    <source>
        <dbReference type="Pfam" id="PF00892"/>
    </source>
</evidence>
<feature type="transmembrane region" description="Helical" evidence="6">
    <location>
        <begin position="163"/>
        <end position="185"/>
    </location>
</feature>
<keyword evidence="9" id="KW-1185">Reference proteome</keyword>
<dbReference type="PANTHER" id="PTHR42920:SF5">
    <property type="entry name" value="EAMA DOMAIN-CONTAINING PROTEIN"/>
    <property type="match status" value="1"/>
</dbReference>
<evidence type="ECO:0000313" key="8">
    <source>
        <dbReference type="EMBL" id="MEW9807748.1"/>
    </source>
</evidence>
<feature type="transmembrane region" description="Helical" evidence="6">
    <location>
        <begin position="248"/>
        <end position="268"/>
    </location>
</feature>
<organism evidence="8 9">
    <name type="scientific">Mesorhizobium marinum</name>
    <dbReference type="NCBI Taxonomy" id="3228790"/>
    <lineage>
        <taxon>Bacteria</taxon>
        <taxon>Pseudomonadati</taxon>
        <taxon>Pseudomonadota</taxon>
        <taxon>Alphaproteobacteria</taxon>
        <taxon>Hyphomicrobiales</taxon>
        <taxon>Phyllobacteriaceae</taxon>
        <taxon>Mesorhizobium</taxon>
    </lineage>
</organism>
<evidence type="ECO:0000313" key="9">
    <source>
        <dbReference type="Proteomes" id="UP001556196"/>
    </source>
</evidence>
<evidence type="ECO:0000256" key="3">
    <source>
        <dbReference type="ARBA" id="ARBA00022692"/>
    </source>
</evidence>
<keyword evidence="3 6" id="KW-0812">Transmembrane</keyword>
<feature type="transmembrane region" description="Helical" evidence="6">
    <location>
        <begin position="89"/>
        <end position="108"/>
    </location>
</feature>
<dbReference type="Pfam" id="PF00892">
    <property type="entry name" value="EamA"/>
    <property type="match status" value="2"/>
</dbReference>
<evidence type="ECO:0000256" key="2">
    <source>
        <dbReference type="ARBA" id="ARBA00022475"/>
    </source>
</evidence>
<feature type="transmembrane region" description="Helical" evidence="6">
    <location>
        <begin position="197"/>
        <end position="217"/>
    </location>
</feature>
<comment type="subcellular location">
    <subcellularLocation>
        <location evidence="1">Cell membrane</location>
        <topology evidence="1">Multi-pass membrane protein</topology>
    </subcellularLocation>
</comment>